<evidence type="ECO:0000256" key="2">
    <source>
        <dbReference type="SAM" id="Coils"/>
    </source>
</evidence>
<feature type="compositionally biased region" description="Basic and acidic residues" evidence="3">
    <location>
        <begin position="609"/>
        <end position="627"/>
    </location>
</feature>
<evidence type="ECO:0000259" key="4">
    <source>
        <dbReference type="PROSITE" id="PS50102"/>
    </source>
</evidence>
<dbReference type="InterPro" id="IPR000504">
    <property type="entry name" value="RRM_dom"/>
</dbReference>
<feature type="compositionally biased region" description="Basic and acidic residues" evidence="3">
    <location>
        <begin position="537"/>
        <end position="550"/>
    </location>
</feature>
<dbReference type="EMBL" id="BPVZ01000075">
    <property type="protein sequence ID" value="GKV27405.1"/>
    <property type="molecule type" value="Genomic_DNA"/>
</dbReference>
<sequence>MRERGRERERGVGGGRQARATRTAWNQRYASHRGRSQRRGQEQTNQKQWEIGPQRTYRSQNMGFYDQGMYKQATPYFFSNFPEDWSYEEMWRTFLKFGRVYDIYSPSRKSRSGVRFGFVRFLNVHDIRELERQLDQIWVGGRKLWVNIPKYGDEKKVELKGRIGQEARPIDQSRSYAEALKGHGVGKMEGASEGHLSADLVRRTEIKNREVFGIKDSRKVWKEKGRGASWAGMEYKIKEEDCAWLEGCYVGTTRSVEMVRNLQEKFYMEGYFFCRVRAMGGKMVLLDCEDKEELKDLVEMAADWLGQWFEEIQPWSPELVAHERFVWIRCQGVPLNAWRSDFFEKMGSSWGKFICLDDNTSNKKRFDIARFLISTPITHSISVSRQIKVNGILHNIMFKEEEFTNGFFSLKQDFLPSFNSDSEDHESWSLGTDSDSMDNGFEIPQELGVKNNIVAEKEDDDVVRGMGADRVGRLEVTQEHGEGTIPGETSNQDVVALGLKEQSKRRLDKDPKKQVTRREGEEAASLGPAQSVTSPDRPNKKEKPRSHETEQEAPVEEEIDPFWKGFESEEGRLKEWMCRRKDKIRKRKKRKNRSCRSVYSIDAADEEKIQEKNSRGRQRIKEKERRATPATSSNYSSKIAGESIGDSDIRNCNRILERLSKDQLPVNIWNFAKNLGVVAENEQQVTQRIEDMEKRDKEEKANMEQAEAIGKKRETKLEIVDKNICRRVWGTDDFDWVVKASNGLSGGLLSIWNSKVFRKIDVIEGENFLGVSGLWGEEDSLVYIINIYSPCQLPGKRALWEELQGLITSRGGKWCLAGDFNAVRKEEERAGCRELTREMRDFDDFIQNTGLIDLPLMGRKYTWYNSNGQYMSRIDRFLLTEEWILKWSDVKQWGLNRSVSDHCPILLKTEKMDWGPKPFKFFDAWLDQPRCKEIIREVWKSTKVKGWYGFKLKEKLKRTKNQLKEWSRNSISEVDRKIKEAEKEIATTDEKGEKGQLSTQDIDQRKSCFLDLWKNLKIKESMWQQKSRKMWLKEGDANTKFFHRCAQGRYRRNEILCIHINGEQHTGVAKIKDEVARYFEELFTEEKWERPKLDGIGFNKISEVDNDTLTAAFSEKEIKETVWECEDSKSPGPDGFNFRFVKAMWEDIKADVVGFVQEFQKHGKIVKGSNASFIVLIPKVENPQKIEEYRPISLIGVMYKILAKLLANRLRKVIGEQQMAFIRGRQLAEGVVIANEVIDEAKRNKKKSFIFKVDFEKAYDKVCWGFIDYMLTRMGFCGIWRGWIQECLRSSSVSVIINGSPTRQFSVTKGIRQGDPLSPFLFLIVAEGLNGMMAAAIEKKMYKGVKVGNGDLMVSHLQFADDTMFFGEATEENIWAIKCIVRTFEMVSGLKINYTKSHLMGVNVEEGWKEKMAYRLCCKGKDLPVKYLGIPIGGNQRRIAMWKPLVESVKKKLAPWKGRHLSFGGRITLINSVLSSLPVFLMSVYLLPKGIIHFIDKIRKNFLWGGEGEGRKINWVKWEKVCKNKQYGGLGVRELRKFNLALMGKWWGRLARKDQGLWDKVIASKYGKRGGHWLDWVREGRGIGSLWWRDVCCLNNVDEENEGWLIDGFKLNLGEGKEVSFWWDDWGGEGCLANLFPRLYSLSTGKEKECYQMGEEENGSWKWYLGWRRDLFNWEREEAEELQKKIEGKRIRRDIPDTWKWEHSKDGNYSTKTAYRHLANDQNGRETTSIYKRVWNPIIPSKISAFNWLLMQDRIPTKSNLQKRGIISGLGDGKCALCEGEIEDSSHLFLKCRVAKWLWKACGKWWGISVNLENNCWNSFEQFGEQAKEACVKEGLDCIWNVVVWSVWLARNQKVFRDSDVNIRVGNRVCPLRG</sequence>
<accession>A0AAV5KRY6</accession>
<dbReference type="PROSITE" id="PS50878">
    <property type="entry name" value="RT_POL"/>
    <property type="match status" value="1"/>
</dbReference>
<organism evidence="6 7">
    <name type="scientific">Rubroshorea leprosula</name>
    <dbReference type="NCBI Taxonomy" id="152421"/>
    <lineage>
        <taxon>Eukaryota</taxon>
        <taxon>Viridiplantae</taxon>
        <taxon>Streptophyta</taxon>
        <taxon>Embryophyta</taxon>
        <taxon>Tracheophyta</taxon>
        <taxon>Spermatophyta</taxon>
        <taxon>Magnoliopsida</taxon>
        <taxon>eudicotyledons</taxon>
        <taxon>Gunneridae</taxon>
        <taxon>Pentapetalae</taxon>
        <taxon>rosids</taxon>
        <taxon>malvids</taxon>
        <taxon>Malvales</taxon>
        <taxon>Dipterocarpaceae</taxon>
        <taxon>Rubroshorea</taxon>
    </lineage>
</organism>
<name>A0AAV5KRY6_9ROSI</name>
<feature type="compositionally biased region" description="Basic and acidic residues" evidence="3">
    <location>
        <begin position="1"/>
        <end position="11"/>
    </location>
</feature>
<feature type="region of interest" description="Disordered" evidence="3">
    <location>
        <begin position="474"/>
        <end position="562"/>
    </location>
</feature>
<feature type="compositionally biased region" description="Basic and acidic residues" evidence="3">
    <location>
        <begin position="501"/>
        <end position="521"/>
    </location>
</feature>
<dbReference type="CDD" id="cd01650">
    <property type="entry name" value="RT_nLTR_like"/>
    <property type="match status" value="1"/>
</dbReference>
<feature type="domain" description="RRM" evidence="4">
    <location>
        <begin position="74"/>
        <end position="151"/>
    </location>
</feature>
<dbReference type="Pfam" id="PF00078">
    <property type="entry name" value="RVT_1"/>
    <property type="match status" value="1"/>
</dbReference>
<feature type="region of interest" description="Disordered" evidence="3">
    <location>
        <begin position="609"/>
        <end position="643"/>
    </location>
</feature>
<dbReference type="Pfam" id="PF13966">
    <property type="entry name" value="zf-RVT"/>
    <property type="match status" value="1"/>
</dbReference>
<dbReference type="InterPro" id="IPR026960">
    <property type="entry name" value="RVT-Znf"/>
</dbReference>
<feature type="compositionally biased region" description="Acidic residues" evidence="3">
    <location>
        <begin position="551"/>
        <end position="560"/>
    </location>
</feature>
<evidence type="ECO:0000313" key="6">
    <source>
        <dbReference type="EMBL" id="GKV27405.1"/>
    </source>
</evidence>
<keyword evidence="7" id="KW-1185">Reference proteome</keyword>
<evidence type="ECO:0000259" key="5">
    <source>
        <dbReference type="PROSITE" id="PS50878"/>
    </source>
</evidence>
<protein>
    <submittedName>
        <fullName evidence="6">Uncharacterized protein</fullName>
    </submittedName>
</protein>
<dbReference type="PROSITE" id="PS50102">
    <property type="entry name" value="RRM"/>
    <property type="match status" value="1"/>
</dbReference>
<dbReference type="InterPro" id="IPR000477">
    <property type="entry name" value="RT_dom"/>
</dbReference>
<dbReference type="GO" id="GO:0003824">
    <property type="term" value="F:catalytic activity"/>
    <property type="evidence" value="ECO:0007669"/>
    <property type="project" value="InterPro"/>
</dbReference>
<dbReference type="PANTHER" id="PTHR33116">
    <property type="entry name" value="REVERSE TRANSCRIPTASE ZINC-BINDING DOMAIN-CONTAINING PROTEIN-RELATED-RELATED"/>
    <property type="match status" value="1"/>
</dbReference>
<dbReference type="Proteomes" id="UP001054252">
    <property type="component" value="Unassembled WGS sequence"/>
</dbReference>
<dbReference type="SUPFAM" id="SSF56219">
    <property type="entry name" value="DNase I-like"/>
    <property type="match status" value="1"/>
</dbReference>
<dbReference type="SUPFAM" id="SSF54928">
    <property type="entry name" value="RNA-binding domain, RBD"/>
    <property type="match status" value="1"/>
</dbReference>
<gene>
    <name evidence="6" type="ORF">SLEP1_g36578</name>
</gene>
<dbReference type="Pfam" id="PF03372">
    <property type="entry name" value="Exo_endo_phos"/>
    <property type="match status" value="1"/>
</dbReference>
<dbReference type="InterPro" id="IPR012677">
    <property type="entry name" value="Nucleotide-bd_a/b_plait_sf"/>
</dbReference>
<feature type="coiled-coil region" evidence="2">
    <location>
        <begin position="964"/>
        <end position="991"/>
    </location>
</feature>
<dbReference type="Pfam" id="PF00076">
    <property type="entry name" value="RRM_1"/>
    <property type="match status" value="1"/>
</dbReference>
<dbReference type="PANTHER" id="PTHR33116:SF78">
    <property type="entry name" value="OS12G0587133 PROTEIN"/>
    <property type="match status" value="1"/>
</dbReference>
<dbReference type="InterPro" id="IPR043502">
    <property type="entry name" value="DNA/RNA_pol_sf"/>
</dbReference>
<dbReference type="InterPro" id="IPR035979">
    <property type="entry name" value="RBD_domain_sf"/>
</dbReference>
<keyword evidence="1" id="KW-0694">RNA-binding</keyword>
<proteinExistence type="predicted"/>
<dbReference type="InterPro" id="IPR005135">
    <property type="entry name" value="Endo/exonuclease/phosphatase"/>
</dbReference>
<dbReference type="SUPFAM" id="SSF56672">
    <property type="entry name" value="DNA/RNA polymerases"/>
    <property type="match status" value="1"/>
</dbReference>
<evidence type="ECO:0000313" key="7">
    <source>
        <dbReference type="Proteomes" id="UP001054252"/>
    </source>
</evidence>
<reference evidence="6 7" key="1">
    <citation type="journal article" date="2021" name="Commun. Biol.">
        <title>The genome of Shorea leprosula (Dipterocarpaceae) highlights the ecological relevance of drought in aseasonal tropical rainforests.</title>
        <authorList>
            <person name="Ng K.K.S."/>
            <person name="Kobayashi M.J."/>
            <person name="Fawcett J.A."/>
            <person name="Hatakeyama M."/>
            <person name="Paape T."/>
            <person name="Ng C.H."/>
            <person name="Ang C.C."/>
            <person name="Tnah L.H."/>
            <person name="Lee C.T."/>
            <person name="Nishiyama T."/>
            <person name="Sese J."/>
            <person name="O'Brien M.J."/>
            <person name="Copetti D."/>
            <person name="Mohd Noor M.I."/>
            <person name="Ong R.C."/>
            <person name="Putra M."/>
            <person name="Sireger I.Z."/>
            <person name="Indrioko S."/>
            <person name="Kosugi Y."/>
            <person name="Izuno A."/>
            <person name="Isagi Y."/>
            <person name="Lee S.L."/>
            <person name="Shimizu K.K."/>
        </authorList>
    </citation>
    <scope>NUCLEOTIDE SEQUENCE [LARGE SCALE GENOMIC DNA]</scope>
    <source>
        <strain evidence="6">214</strain>
    </source>
</reference>
<comment type="caution">
    <text evidence="6">The sequence shown here is derived from an EMBL/GenBank/DDBJ whole genome shotgun (WGS) entry which is preliminary data.</text>
</comment>
<dbReference type="GO" id="GO:0003723">
    <property type="term" value="F:RNA binding"/>
    <property type="evidence" value="ECO:0007669"/>
    <property type="project" value="UniProtKB-UniRule"/>
</dbReference>
<dbReference type="SMART" id="SM00360">
    <property type="entry name" value="RRM"/>
    <property type="match status" value="1"/>
</dbReference>
<feature type="domain" description="Reverse transcriptase" evidence="5">
    <location>
        <begin position="1158"/>
        <end position="1432"/>
    </location>
</feature>
<keyword evidence="2" id="KW-0175">Coiled coil</keyword>
<evidence type="ECO:0000256" key="3">
    <source>
        <dbReference type="SAM" id="MobiDB-lite"/>
    </source>
</evidence>
<evidence type="ECO:0000256" key="1">
    <source>
        <dbReference type="PROSITE-ProRule" id="PRU00176"/>
    </source>
</evidence>
<dbReference type="CDD" id="cd00590">
    <property type="entry name" value="RRM_SF"/>
    <property type="match status" value="1"/>
</dbReference>
<dbReference type="InterPro" id="IPR036691">
    <property type="entry name" value="Endo/exonu/phosph_ase_sf"/>
</dbReference>
<dbReference type="Gene3D" id="3.30.70.330">
    <property type="match status" value="1"/>
</dbReference>
<dbReference type="Gene3D" id="3.60.10.10">
    <property type="entry name" value="Endonuclease/exonuclease/phosphatase"/>
    <property type="match status" value="1"/>
</dbReference>
<feature type="region of interest" description="Disordered" evidence="3">
    <location>
        <begin position="1"/>
        <end position="53"/>
    </location>
</feature>